<dbReference type="CDD" id="cd04181">
    <property type="entry name" value="NTP_transferase"/>
    <property type="match status" value="1"/>
</dbReference>
<accession>A0A7C4AQS3</accession>
<dbReference type="Gene3D" id="2.160.10.10">
    <property type="entry name" value="Hexapeptide repeat proteins"/>
    <property type="match status" value="1"/>
</dbReference>
<name>A0A7C4AQS3_9BACT</name>
<dbReference type="SUPFAM" id="SSF51161">
    <property type="entry name" value="Trimeric LpxA-like enzymes"/>
    <property type="match status" value="1"/>
</dbReference>
<dbReference type="InterPro" id="IPR005835">
    <property type="entry name" value="NTP_transferase_dom"/>
</dbReference>
<dbReference type="InterPro" id="IPR011004">
    <property type="entry name" value="Trimer_LpxA-like_sf"/>
</dbReference>
<evidence type="ECO:0000259" key="1">
    <source>
        <dbReference type="Pfam" id="PF00483"/>
    </source>
</evidence>
<dbReference type="AlphaFoldDB" id="A0A7C4AQS3"/>
<reference evidence="2" key="1">
    <citation type="journal article" date="2020" name="mSystems">
        <title>Genome- and Community-Level Interaction Insights into Carbon Utilization and Element Cycling Functions of Hydrothermarchaeota in Hydrothermal Sediment.</title>
        <authorList>
            <person name="Zhou Z."/>
            <person name="Liu Y."/>
            <person name="Xu W."/>
            <person name="Pan J."/>
            <person name="Luo Z.H."/>
            <person name="Li M."/>
        </authorList>
    </citation>
    <scope>NUCLEOTIDE SEQUENCE [LARGE SCALE GENOMIC DNA]</scope>
    <source>
        <strain evidence="2">SpSt-769</strain>
    </source>
</reference>
<dbReference type="Gene3D" id="3.90.550.10">
    <property type="entry name" value="Spore Coat Polysaccharide Biosynthesis Protein SpsA, Chain A"/>
    <property type="match status" value="1"/>
</dbReference>
<evidence type="ECO:0000313" key="2">
    <source>
        <dbReference type="EMBL" id="HGH60207.1"/>
    </source>
</evidence>
<proteinExistence type="predicted"/>
<organism evidence="2">
    <name type="scientific">Desulfomonile tiedjei</name>
    <dbReference type="NCBI Taxonomy" id="2358"/>
    <lineage>
        <taxon>Bacteria</taxon>
        <taxon>Pseudomonadati</taxon>
        <taxon>Thermodesulfobacteriota</taxon>
        <taxon>Desulfomonilia</taxon>
        <taxon>Desulfomonilales</taxon>
        <taxon>Desulfomonilaceae</taxon>
        <taxon>Desulfomonile</taxon>
    </lineage>
</organism>
<dbReference type="InterPro" id="IPR050486">
    <property type="entry name" value="Mannose-1P_guanyltransferase"/>
</dbReference>
<dbReference type="PANTHER" id="PTHR22572">
    <property type="entry name" value="SUGAR-1-PHOSPHATE GUANYL TRANSFERASE"/>
    <property type="match status" value="1"/>
</dbReference>
<protein>
    <submittedName>
        <fullName evidence="2">NDP-sugar synthase</fullName>
    </submittedName>
</protein>
<feature type="domain" description="Nucleotidyl transferase" evidence="1">
    <location>
        <begin position="3"/>
        <end position="235"/>
    </location>
</feature>
<gene>
    <name evidence="2" type="ORF">ENV54_02785</name>
</gene>
<dbReference type="SUPFAM" id="SSF53448">
    <property type="entry name" value="Nucleotide-diphospho-sugar transferases"/>
    <property type="match status" value="1"/>
</dbReference>
<comment type="caution">
    <text evidence="2">The sequence shown here is derived from an EMBL/GenBank/DDBJ whole genome shotgun (WGS) entry which is preliminary data.</text>
</comment>
<dbReference type="EMBL" id="DTGT01000088">
    <property type="protein sequence ID" value="HGH60207.1"/>
    <property type="molecule type" value="Genomic_DNA"/>
</dbReference>
<dbReference type="Pfam" id="PF00483">
    <property type="entry name" value="NTP_transferase"/>
    <property type="match status" value="1"/>
</dbReference>
<dbReference type="InterPro" id="IPR029044">
    <property type="entry name" value="Nucleotide-diphossugar_trans"/>
</dbReference>
<sequence length="322" mass="35967">MRAMILAAGLGTRLRPLTLERAKPAAPLVGKPIIIRLIEKLSLAGVSEFRVNLHHLPHSIQSIFADPLCVDKRKVSFSFEPRILGTAGGLKANEAFFRDDTFLMANGDVVCDFDLTGALAFHRSRRPLATMILLPQERPYKFYPVFLDDEGRLTHFKEKPPPDAESRQAYVFTGIHILEPEILDHIPAGVFCEINDSVYPEIIRKGRPIMGFVAHGYWNDIGSPERYLAAHNHLLSTLDPPRNLQEEVDVAIHHGARLGAGVWAEKGCVFKTGVQAQDCIFWENVTVERDVVLTRCIVGADVVVKKSYENSVITRNGSRPIE</sequence>